<dbReference type="GO" id="GO:0005743">
    <property type="term" value="C:mitochondrial inner membrane"/>
    <property type="evidence" value="ECO:0007669"/>
    <property type="project" value="TreeGrafter"/>
</dbReference>
<evidence type="ECO:0000259" key="13">
    <source>
        <dbReference type="PROSITE" id="PS51379"/>
    </source>
</evidence>
<keyword evidence="7 12" id="KW-0249">Electron transport</keyword>
<dbReference type="GO" id="GO:0051539">
    <property type="term" value="F:4 iron, 4 sulfur cluster binding"/>
    <property type="evidence" value="ECO:0007669"/>
    <property type="project" value="UniProtKB-UniRule"/>
</dbReference>
<dbReference type="SUPFAM" id="SSF54373">
    <property type="entry name" value="FAD-linked reductases, C-terminal domain"/>
    <property type="match status" value="1"/>
</dbReference>
<comment type="cofactor">
    <cofactor evidence="12">
        <name>[4Fe-4S] cluster</name>
        <dbReference type="ChEBI" id="CHEBI:49883"/>
    </cofactor>
    <text evidence="12">Binds 1 [4Fe-4S] cluster.</text>
</comment>
<accession>A0A9P7GPC5</accession>
<keyword evidence="5 12" id="KW-0479">Metal-binding</keyword>
<dbReference type="InterPro" id="IPR017896">
    <property type="entry name" value="4Fe4S_Fe-S-bd"/>
</dbReference>
<evidence type="ECO:0000256" key="5">
    <source>
        <dbReference type="ARBA" id="ARBA00022723"/>
    </source>
</evidence>
<evidence type="ECO:0000256" key="6">
    <source>
        <dbReference type="ARBA" id="ARBA00022827"/>
    </source>
</evidence>
<dbReference type="Pfam" id="PF21162">
    <property type="entry name" value="ETFQO_UQ-bd"/>
    <property type="match status" value="1"/>
</dbReference>
<comment type="cofactor">
    <cofactor evidence="1 12">
        <name>FAD</name>
        <dbReference type="ChEBI" id="CHEBI:57692"/>
    </cofactor>
</comment>
<dbReference type="PROSITE" id="PS51379">
    <property type="entry name" value="4FE4S_FER_2"/>
    <property type="match status" value="1"/>
</dbReference>
<reference evidence="14" key="1">
    <citation type="submission" date="2021-02" db="EMBL/GenBank/DDBJ databases">
        <authorList>
            <person name="Nieuwenhuis M."/>
            <person name="Van De Peppel L.J.J."/>
        </authorList>
    </citation>
    <scope>NUCLEOTIDE SEQUENCE</scope>
    <source>
        <strain evidence="14">D49</strain>
    </source>
</reference>
<evidence type="ECO:0000256" key="3">
    <source>
        <dbReference type="ARBA" id="ARBA00022448"/>
    </source>
</evidence>
<name>A0A9P7GPC5_9AGAR</name>
<keyword evidence="11 12" id="KW-0830">Ubiquinone</keyword>
<dbReference type="InterPro" id="IPR036188">
    <property type="entry name" value="FAD/NAD-bd_sf"/>
</dbReference>
<evidence type="ECO:0000256" key="11">
    <source>
        <dbReference type="ARBA" id="ARBA00023075"/>
    </source>
</evidence>
<organism evidence="14 15">
    <name type="scientific">Sphagnurus paluster</name>
    <dbReference type="NCBI Taxonomy" id="117069"/>
    <lineage>
        <taxon>Eukaryota</taxon>
        <taxon>Fungi</taxon>
        <taxon>Dikarya</taxon>
        <taxon>Basidiomycota</taxon>
        <taxon>Agaricomycotina</taxon>
        <taxon>Agaricomycetes</taxon>
        <taxon>Agaricomycetidae</taxon>
        <taxon>Agaricales</taxon>
        <taxon>Tricholomatineae</taxon>
        <taxon>Lyophyllaceae</taxon>
        <taxon>Sphagnurus</taxon>
    </lineage>
</organism>
<dbReference type="EC" id="1.5.5.1" evidence="12"/>
<dbReference type="Proteomes" id="UP000717328">
    <property type="component" value="Unassembled WGS sequence"/>
</dbReference>
<dbReference type="GO" id="GO:0004174">
    <property type="term" value="F:electron-transferring-flavoprotein dehydrogenase activity"/>
    <property type="evidence" value="ECO:0007669"/>
    <property type="project" value="UniProtKB-UniRule"/>
</dbReference>
<proteinExistence type="predicted"/>
<evidence type="ECO:0000256" key="12">
    <source>
        <dbReference type="RuleBase" id="RU366068"/>
    </source>
</evidence>
<dbReference type="OrthoDB" id="437331at2759"/>
<dbReference type="InterPro" id="IPR049398">
    <property type="entry name" value="ETF-QO/FixC_UQ-bd"/>
</dbReference>
<dbReference type="Pfam" id="PF05187">
    <property type="entry name" value="Fer4_ETF_QO"/>
    <property type="match status" value="1"/>
</dbReference>
<dbReference type="SUPFAM" id="SSF54862">
    <property type="entry name" value="4Fe-4S ferredoxins"/>
    <property type="match status" value="1"/>
</dbReference>
<dbReference type="PANTHER" id="PTHR10617:SF107">
    <property type="entry name" value="ELECTRON TRANSFER FLAVOPROTEIN-UBIQUINONE OXIDOREDUCTASE, MITOCHONDRIAL"/>
    <property type="match status" value="1"/>
</dbReference>
<keyword evidence="6 12" id="KW-0274">FAD</keyword>
<dbReference type="Gene3D" id="3.50.50.60">
    <property type="entry name" value="FAD/NAD(P)-binding domain"/>
    <property type="match status" value="1"/>
</dbReference>
<evidence type="ECO:0000256" key="10">
    <source>
        <dbReference type="ARBA" id="ARBA00023014"/>
    </source>
</evidence>
<dbReference type="InterPro" id="IPR040156">
    <property type="entry name" value="ETF-QO"/>
</dbReference>
<dbReference type="InterPro" id="IPR007859">
    <property type="entry name" value="ETF-QO/FixX_C"/>
</dbReference>
<dbReference type="Pfam" id="PF13450">
    <property type="entry name" value="NAD_binding_8"/>
    <property type="match status" value="1"/>
</dbReference>
<reference evidence="14" key="2">
    <citation type="submission" date="2021-10" db="EMBL/GenBank/DDBJ databases">
        <title>Phylogenomics reveals ancestral predisposition of the termite-cultivated fungus Termitomyces towards a domesticated lifestyle.</title>
        <authorList>
            <person name="Auxier B."/>
            <person name="Grum-Grzhimaylo A."/>
            <person name="Cardenas M.E."/>
            <person name="Lodge J.D."/>
            <person name="Laessoe T."/>
            <person name="Pedersen O."/>
            <person name="Smith M.E."/>
            <person name="Kuyper T.W."/>
            <person name="Franco-Molano E.A."/>
            <person name="Baroni T.J."/>
            <person name="Aanen D.K."/>
        </authorList>
    </citation>
    <scope>NUCLEOTIDE SEQUENCE</scope>
    <source>
        <strain evidence="14">D49</strain>
    </source>
</reference>
<keyword evidence="9 12" id="KW-0408">Iron</keyword>
<dbReference type="EMBL" id="JABCKI010000034">
    <property type="protein sequence ID" value="KAG5653783.1"/>
    <property type="molecule type" value="Genomic_DNA"/>
</dbReference>
<sequence length="696" mass="76175">MFRPLTQSARRARQTRLVHFSPRNVERAEDEVDVCIVGGGPAGLSAAIRIKQLERERGKEVRVVVLEKAPEAGAHILSGAVIEPRALNELLPEWQQLGEHPLTQPATSSSMRFYTAKHSLPIPHPPQMNNNGNYIVSLSAFTRWLAAVAENEYGVEIYPGFAAAQLLLSESNDATDPWGNPTRSVRGVITNEVGLTKSFAQKPAFEPGMAFRARVTLLGEGAHGSLSKLAIARYNLRKESQPQTYGIGVKEVWRVDPAQHHPGRVVHAIGWPFDMHTYGGGWEYHMADGLVSLGLVVGLDYPNPYLSPYRELQRMKHHPYFRTLLAGGERLSYGARVLTEGGLQSVPKLHFPGGALIGCSAGFMNVAKIKGTHNAMKSGMLAAEAAFEACADTSNTEAPTDLTAYDTALRNSWVWSDLHEVRNIRPSFATRLGIWGGIAYSGIDSLFLKGRVPWTFKHAKASELPKFKANPTLSLDATHTEPAFLHKPIAYPPFEAPLSTDLMTSVALTGTNHAEDQPVHLRVVPTAQFSTELDRGVVEAAEVGAQGEEGLADLEERKAIRRRHVEVNLREYAGLLGRACPAGVYEYVEAQPGDETAKEEGWDGKKLVINSQVRIGFMPPMPLPFSLHKHLLAARPFPDTSTPTPHTPSLFSASRGTLTLHPQNCIHCKLCDVKVPTQDITWTVPEGGGGPKYSLT</sequence>
<evidence type="ECO:0000256" key="9">
    <source>
        <dbReference type="ARBA" id="ARBA00023004"/>
    </source>
</evidence>
<evidence type="ECO:0000256" key="1">
    <source>
        <dbReference type="ARBA" id="ARBA00001974"/>
    </source>
</evidence>
<evidence type="ECO:0000313" key="15">
    <source>
        <dbReference type="Proteomes" id="UP000717328"/>
    </source>
</evidence>
<protein>
    <recommendedName>
        <fullName evidence="12">Electron transfer flavoprotein-ubiquinone oxidoreductase</fullName>
        <shortName evidence="12">ETF-QO</shortName>
        <ecNumber evidence="12">1.5.5.1</ecNumber>
    </recommendedName>
</protein>
<keyword evidence="8 12" id="KW-0560">Oxidoreductase</keyword>
<evidence type="ECO:0000256" key="8">
    <source>
        <dbReference type="ARBA" id="ARBA00023002"/>
    </source>
</evidence>
<keyword evidence="3 12" id="KW-0813">Transport</keyword>
<dbReference type="AlphaFoldDB" id="A0A9P7GPC5"/>
<evidence type="ECO:0000313" key="14">
    <source>
        <dbReference type="EMBL" id="KAG5653783.1"/>
    </source>
</evidence>
<dbReference type="Gene3D" id="3.30.9.90">
    <property type="match status" value="1"/>
</dbReference>
<dbReference type="GO" id="GO:0046872">
    <property type="term" value="F:metal ion binding"/>
    <property type="evidence" value="ECO:0007669"/>
    <property type="project" value="UniProtKB-KW"/>
</dbReference>
<comment type="caution">
    <text evidence="14">The sequence shown here is derived from an EMBL/GenBank/DDBJ whole genome shotgun (WGS) entry which is preliminary data.</text>
</comment>
<evidence type="ECO:0000256" key="2">
    <source>
        <dbReference type="ARBA" id="ARBA00002819"/>
    </source>
</evidence>
<dbReference type="PANTHER" id="PTHR10617">
    <property type="entry name" value="ELECTRON TRANSFER FLAVOPROTEIN-UBIQUINONE OXIDOREDUCTASE"/>
    <property type="match status" value="1"/>
</dbReference>
<dbReference type="SUPFAM" id="SSF51905">
    <property type="entry name" value="FAD/NAD(P)-binding domain"/>
    <property type="match status" value="1"/>
</dbReference>
<evidence type="ECO:0000256" key="4">
    <source>
        <dbReference type="ARBA" id="ARBA00022630"/>
    </source>
</evidence>
<comment type="function">
    <text evidence="2 12">Accepts electrons from ETF and reduces ubiquinone.</text>
</comment>
<dbReference type="Gene3D" id="3.30.70.20">
    <property type="match status" value="2"/>
</dbReference>
<feature type="domain" description="4Fe-4S ferredoxin-type" evidence="13">
    <location>
        <begin position="656"/>
        <end position="685"/>
    </location>
</feature>
<comment type="catalytic activity">
    <reaction evidence="12">
        <text>a ubiquinone + reduced [electron-transfer flavoprotein] = a ubiquinol + oxidized [electron-transfer flavoprotein] + H(+)</text>
        <dbReference type="Rhea" id="RHEA:24052"/>
        <dbReference type="Rhea" id="RHEA-COMP:9565"/>
        <dbReference type="Rhea" id="RHEA-COMP:9566"/>
        <dbReference type="Rhea" id="RHEA-COMP:10685"/>
        <dbReference type="Rhea" id="RHEA-COMP:10686"/>
        <dbReference type="ChEBI" id="CHEBI:15378"/>
        <dbReference type="ChEBI" id="CHEBI:16389"/>
        <dbReference type="ChEBI" id="CHEBI:17976"/>
        <dbReference type="ChEBI" id="CHEBI:57692"/>
        <dbReference type="ChEBI" id="CHEBI:58307"/>
        <dbReference type="EC" id="1.5.5.1"/>
    </reaction>
</comment>
<keyword evidence="15" id="KW-1185">Reference proteome</keyword>
<keyword evidence="4 12" id="KW-0285">Flavoprotein</keyword>
<gene>
    <name evidence="14" type="ORF">H0H81_010624</name>
</gene>
<keyword evidence="10 12" id="KW-0411">Iron-sulfur</keyword>
<evidence type="ECO:0000256" key="7">
    <source>
        <dbReference type="ARBA" id="ARBA00022982"/>
    </source>
</evidence>